<sequence>MAPIFPFSGKSFLKLDAFRTMPIPKSATVADLAPCHFLALKWFLTNQTTIMANKYDSRIYIVDDDPFCLASYEKHLRGQGYEHISSFQNGGDFLVQLTDKPDIVLLDYDLGDMNGLDILKQIKRFNTNIFVIFASASQEPEVAAESLKNGAFDYIIKDEHVLEHITTTLNKLYVVKDYLQKRRRNGRGFIF</sequence>
<feature type="modified residue" description="4-aspartylphosphate" evidence="2">
    <location>
        <position position="107"/>
    </location>
</feature>
<dbReference type="PANTHER" id="PTHR44591:SF3">
    <property type="entry name" value="RESPONSE REGULATORY DOMAIN-CONTAINING PROTEIN"/>
    <property type="match status" value="1"/>
</dbReference>
<reference evidence="4 5" key="1">
    <citation type="submission" date="2019-12" db="EMBL/GenBank/DDBJ databases">
        <title>Chitinophaga sp. strain ysch24 (GDMCC 1.1355), whole genome shotgun sequence.</title>
        <authorList>
            <person name="Zhang X."/>
        </authorList>
    </citation>
    <scope>NUCLEOTIDE SEQUENCE [LARGE SCALE GENOMIC DNA]</scope>
    <source>
        <strain evidence="5">ysch24</strain>
    </source>
</reference>
<evidence type="ECO:0000256" key="2">
    <source>
        <dbReference type="PROSITE-ProRule" id="PRU00169"/>
    </source>
</evidence>
<dbReference type="Proteomes" id="UP000461730">
    <property type="component" value="Unassembled WGS sequence"/>
</dbReference>
<dbReference type="InterPro" id="IPR011006">
    <property type="entry name" value="CheY-like_superfamily"/>
</dbReference>
<dbReference type="SMART" id="SM00448">
    <property type="entry name" value="REC"/>
    <property type="match status" value="1"/>
</dbReference>
<name>A0A7K1UAG4_9BACT</name>
<dbReference type="GO" id="GO:0000160">
    <property type="term" value="P:phosphorelay signal transduction system"/>
    <property type="evidence" value="ECO:0007669"/>
    <property type="project" value="InterPro"/>
</dbReference>
<dbReference type="CDD" id="cd00156">
    <property type="entry name" value="REC"/>
    <property type="match status" value="1"/>
</dbReference>
<dbReference type="Pfam" id="PF00072">
    <property type="entry name" value="Response_reg"/>
    <property type="match status" value="1"/>
</dbReference>
<dbReference type="PANTHER" id="PTHR44591">
    <property type="entry name" value="STRESS RESPONSE REGULATOR PROTEIN 1"/>
    <property type="match status" value="1"/>
</dbReference>
<dbReference type="AlphaFoldDB" id="A0A7K1UAG4"/>
<feature type="domain" description="Response regulatory" evidence="3">
    <location>
        <begin position="58"/>
        <end position="172"/>
    </location>
</feature>
<protein>
    <submittedName>
        <fullName evidence="4">Response regulator</fullName>
    </submittedName>
</protein>
<dbReference type="PROSITE" id="PS50110">
    <property type="entry name" value="RESPONSE_REGULATORY"/>
    <property type="match status" value="1"/>
</dbReference>
<keyword evidence="1 2" id="KW-0597">Phosphoprotein</keyword>
<keyword evidence="5" id="KW-1185">Reference proteome</keyword>
<evidence type="ECO:0000259" key="3">
    <source>
        <dbReference type="PROSITE" id="PS50110"/>
    </source>
</evidence>
<organism evidence="4 5">
    <name type="scientific">Chitinophaga tropicalis</name>
    <dbReference type="NCBI Taxonomy" id="2683588"/>
    <lineage>
        <taxon>Bacteria</taxon>
        <taxon>Pseudomonadati</taxon>
        <taxon>Bacteroidota</taxon>
        <taxon>Chitinophagia</taxon>
        <taxon>Chitinophagales</taxon>
        <taxon>Chitinophagaceae</taxon>
        <taxon>Chitinophaga</taxon>
    </lineage>
</organism>
<accession>A0A7K1UAG4</accession>
<dbReference type="Gene3D" id="3.40.50.2300">
    <property type="match status" value="1"/>
</dbReference>
<dbReference type="SUPFAM" id="SSF52172">
    <property type="entry name" value="CheY-like"/>
    <property type="match status" value="1"/>
</dbReference>
<dbReference type="InterPro" id="IPR050595">
    <property type="entry name" value="Bact_response_regulator"/>
</dbReference>
<evidence type="ECO:0000313" key="5">
    <source>
        <dbReference type="Proteomes" id="UP000461730"/>
    </source>
</evidence>
<gene>
    <name evidence="4" type="ORF">GO493_23710</name>
</gene>
<evidence type="ECO:0000313" key="4">
    <source>
        <dbReference type="EMBL" id="MVT11296.1"/>
    </source>
</evidence>
<evidence type="ECO:0000256" key="1">
    <source>
        <dbReference type="ARBA" id="ARBA00022553"/>
    </source>
</evidence>
<proteinExistence type="predicted"/>
<dbReference type="InterPro" id="IPR001789">
    <property type="entry name" value="Sig_transdc_resp-reg_receiver"/>
</dbReference>
<comment type="caution">
    <text evidence="4">The sequence shown here is derived from an EMBL/GenBank/DDBJ whole genome shotgun (WGS) entry which is preliminary data.</text>
</comment>
<dbReference type="EMBL" id="WRXN01000012">
    <property type="protein sequence ID" value="MVT11296.1"/>
    <property type="molecule type" value="Genomic_DNA"/>
</dbReference>